<evidence type="ECO:0000256" key="3">
    <source>
        <dbReference type="SAM" id="MobiDB-lite"/>
    </source>
</evidence>
<name>A0A8H5H6R4_9AGAR</name>
<evidence type="ECO:0000256" key="2">
    <source>
        <dbReference type="ARBA" id="ARBA00023242"/>
    </source>
</evidence>
<feature type="compositionally biased region" description="Basic and acidic residues" evidence="3">
    <location>
        <begin position="132"/>
        <end position="154"/>
    </location>
</feature>
<evidence type="ECO:0000259" key="4">
    <source>
        <dbReference type="PROSITE" id="PS50013"/>
    </source>
</evidence>
<evidence type="ECO:0000313" key="5">
    <source>
        <dbReference type="EMBL" id="KAF5377681.1"/>
    </source>
</evidence>
<dbReference type="InterPro" id="IPR016197">
    <property type="entry name" value="Chromo-like_dom_sf"/>
</dbReference>
<sequence>MGKHKKKEEEEVYHVEVITKARVAIVSSDEEDSNEDETTKKKRKKKGKGKAKADIRWEYYVKWAGYDSDSNSWEPGENVAGCQRLLHSFWEHIGTDNADYYVGYEVTASDKWIKREKKYFHREFNEAQENLRVQRDKEMRERSKKAKDEEKEKVSFNGGRPTVQSTVGLQIQIPDRSLSESDEDSSDDDEPLMRKRKLKAVESSDDAIPLIRLPARKLMKTNDSTPVVTDPGPKESKETAVDEAHDWAKSLFSEPSSPASTKSPVDPAARPLPPPPWPSSRPSSAKTTPTIPSKLPPRDNNSYIKVAEMAPEKVASGSGISIKQRLAQGALAPTRPKAIPLPTPKLKPSLPPVKTALMNLSFKKKTVSTPVLSASGSFAMDNNRSPTMPQPAVGDCEPTLAALNAPLSPVSQDMHIPQVAASPQDYTMHEPQDGSAYHTPPWSVTTERTQRPPPIANPSMAMADRFLSSIMPPALAAPLTPTVEEPFEPQPPQPLVSRRPPPQQIPKKWSWSGSVFTEAKPSEPVFNVTFYDVTEHMQGGMRFSVALSSMNRLDFTSFHDAVDLDSILLACDGVHQFARLGPKGNDDVEPLQIFSTYMAKMQKVIFFPISLDNITVAHIIFFHHNTAIPARRFRPPFELQRTGSLVAALVPWTLTSAQLQKHYRKPPNAYLPANIDMKATMTDKARWERTIRTKAAYQHALRILKFPQWLHKYMSEEGRERTYWVWWEGGDGTKKKPGVETQLLHTIMDQCRAKKPRNNLAEIRIVFVHVGAIKTLYKLPGFLDFCSVSSHIQFYTYGTHHTVPPPYWGVREIYPCGGIVSFTPRAIFDDPIGVLHRIGQIQSHPLWECYILPTTLGMVAKLYGQKANEDPLALFDRGLFPYVGLLNAIENGELALVTSPPAQELSPTQNNNPRQDWLNKYWIYRPHGPRSILQSTVDTFNFKYGDIQQGEWIPKIHSDISKDLASMRCQPVFMGQYRRYVVFESPTERRVPVQDGLEWTTVTKFDFKDDFFPKQE</sequence>
<feature type="compositionally biased region" description="Polar residues" evidence="3">
    <location>
        <begin position="253"/>
        <end position="262"/>
    </location>
</feature>
<feature type="region of interest" description="Disordered" evidence="3">
    <location>
        <begin position="481"/>
        <end position="504"/>
    </location>
</feature>
<feature type="domain" description="Chromo" evidence="4">
    <location>
        <begin position="34"/>
        <end position="91"/>
    </location>
</feature>
<dbReference type="InterPro" id="IPR023779">
    <property type="entry name" value="Chromodomain_CS"/>
</dbReference>
<gene>
    <name evidence="5" type="ORF">D9615_005211</name>
</gene>
<dbReference type="Proteomes" id="UP000565441">
    <property type="component" value="Unassembled WGS sequence"/>
</dbReference>
<organism evidence="5 6">
    <name type="scientific">Tricholomella constricta</name>
    <dbReference type="NCBI Taxonomy" id="117010"/>
    <lineage>
        <taxon>Eukaryota</taxon>
        <taxon>Fungi</taxon>
        <taxon>Dikarya</taxon>
        <taxon>Basidiomycota</taxon>
        <taxon>Agaricomycotina</taxon>
        <taxon>Agaricomycetes</taxon>
        <taxon>Agaricomycetidae</taxon>
        <taxon>Agaricales</taxon>
        <taxon>Tricholomatineae</taxon>
        <taxon>Lyophyllaceae</taxon>
        <taxon>Tricholomella</taxon>
    </lineage>
</organism>
<dbReference type="AlphaFoldDB" id="A0A8H5H6R4"/>
<dbReference type="SUPFAM" id="SSF54160">
    <property type="entry name" value="Chromo domain-like"/>
    <property type="match status" value="1"/>
</dbReference>
<evidence type="ECO:0000313" key="6">
    <source>
        <dbReference type="Proteomes" id="UP000565441"/>
    </source>
</evidence>
<dbReference type="Gene3D" id="2.40.50.40">
    <property type="match status" value="1"/>
</dbReference>
<reference evidence="5 6" key="1">
    <citation type="journal article" date="2020" name="ISME J.">
        <title>Uncovering the hidden diversity of litter-decomposition mechanisms in mushroom-forming fungi.</title>
        <authorList>
            <person name="Floudas D."/>
            <person name="Bentzer J."/>
            <person name="Ahren D."/>
            <person name="Johansson T."/>
            <person name="Persson P."/>
            <person name="Tunlid A."/>
        </authorList>
    </citation>
    <scope>NUCLEOTIDE SEQUENCE [LARGE SCALE GENOMIC DNA]</scope>
    <source>
        <strain evidence="5 6">CBS 661.87</strain>
    </source>
</reference>
<keyword evidence="6" id="KW-1185">Reference proteome</keyword>
<dbReference type="InterPro" id="IPR000953">
    <property type="entry name" value="Chromo/chromo_shadow_dom"/>
</dbReference>
<dbReference type="GO" id="GO:0006338">
    <property type="term" value="P:chromatin remodeling"/>
    <property type="evidence" value="ECO:0007669"/>
    <property type="project" value="UniProtKB-ARBA"/>
</dbReference>
<dbReference type="EMBL" id="JAACJP010000023">
    <property type="protein sequence ID" value="KAF5377681.1"/>
    <property type="molecule type" value="Genomic_DNA"/>
</dbReference>
<comment type="subcellular location">
    <subcellularLocation>
        <location evidence="1">Nucleus</location>
    </subcellularLocation>
</comment>
<proteinExistence type="predicted"/>
<dbReference type="GO" id="GO:0005634">
    <property type="term" value="C:nucleus"/>
    <property type="evidence" value="ECO:0007669"/>
    <property type="project" value="UniProtKB-SubCell"/>
</dbReference>
<feature type="compositionally biased region" description="Basic and acidic residues" evidence="3">
    <location>
        <begin position="232"/>
        <end position="248"/>
    </location>
</feature>
<dbReference type="OrthoDB" id="433924at2759"/>
<feature type="region of interest" description="Disordered" evidence="3">
    <location>
        <begin position="26"/>
        <end position="51"/>
    </location>
</feature>
<evidence type="ECO:0000256" key="1">
    <source>
        <dbReference type="ARBA" id="ARBA00004123"/>
    </source>
</evidence>
<feature type="compositionally biased region" description="Pro residues" evidence="3">
    <location>
        <begin position="270"/>
        <end position="279"/>
    </location>
</feature>
<protein>
    <recommendedName>
        <fullName evidence="4">Chromo domain-containing protein</fullName>
    </recommendedName>
</protein>
<dbReference type="SMART" id="SM00298">
    <property type="entry name" value="CHROMO"/>
    <property type="match status" value="1"/>
</dbReference>
<dbReference type="PROSITE" id="PS50013">
    <property type="entry name" value="CHROMO_2"/>
    <property type="match status" value="1"/>
</dbReference>
<dbReference type="PANTHER" id="PTHR22812">
    <property type="entry name" value="CHROMOBOX PROTEIN"/>
    <property type="match status" value="1"/>
</dbReference>
<comment type="caution">
    <text evidence="5">The sequence shown here is derived from an EMBL/GenBank/DDBJ whole genome shotgun (WGS) entry which is preliminary data.</text>
</comment>
<feature type="region of interest" description="Disordered" evidence="3">
    <location>
        <begin position="430"/>
        <end position="455"/>
    </location>
</feature>
<feature type="compositionally biased region" description="Basic residues" evidence="3">
    <location>
        <begin position="40"/>
        <end position="50"/>
    </location>
</feature>
<dbReference type="Pfam" id="PF00385">
    <property type="entry name" value="Chromo"/>
    <property type="match status" value="1"/>
</dbReference>
<accession>A0A8H5H6R4</accession>
<dbReference type="InterPro" id="IPR051219">
    <property type="entry name" value="Heterochromatin_chromo-domain"/>
</dbReference>
<dbReference type="PROSITE" id="PS00598">
    <property type="entry name" value="CHROMO_1"/>
    <property type="match status" value="1"/>
</dbReference>
<feature type="region of interest" description="Disordered" evidence="3">
    <location>
        <begin position="130"/>
        <end position="302"/>
    </location>
</feature>
<feature type="compositionally biased region" description="Acidic residues" evidence="3">
    <location>
        <begin position="180"/>
        <end position="190"/>
    </location>
</feature>
<keyword evidence="2" id="KW-0539">Nucleus</keyword>
<dbReference type="InterPro" id="IPR023780">
    <property type="entry name" value="Chromo_domain"/>
</dbReference>
<feature type="compositionally biased region" description="Pro residues" evidence="3">
    <location>
        <begin position="488"/>
        <end position="504"/>
    </location>
</feature>